<reference evidence="2" key="1">
    <citation type="journal article" date="2010" name="PLoS Genet.">
        <title>Genome sequence of the plant growth promoting endophytic bacterium Enterobacter sp. 638.</title>
        <authorList>
            <person name="Taghavi S."/>
            <person name="van der Lelie D."/>
            <person name="Hoffman A."/>
            <person name="Zhang Y.B."/>
            <person name="Walla M.D."/>
            <person name="Vangronsveld J."/>
            <person name="Newman L."/>
            <person name="Monchy S."/>
        </authorList>
    </citation>
    <scope>NUCLEOTIDE SEQUENCE [LARGE SCALE GENOMIC DNA]</scope>
    <source>
        <strain evidence="2">638</strain>
    </source>
</reference>
<dbReference type="InterPro" id="IPR008767">
    <property type="entry name" value="Phage_SPP1_head-tail_adaptor"/>
</dbReference>
<dbReference type="NCBIfam" id="TIGR01563">
    <property type="entry name" value="gp16_SPP1"/>
    <property type="match status" value="1"/>
</dbReference>
<sequence>MQAGRLRNRVTILNFTSTRDSTGQPVEKWEEGKTVWAEVKGISGRELVAAGAENSVATIRVWIRFRRDITAASRLRVETGPFKGAILNITGLPIPDARGIQLEILCKTGSEK</sequence>
<evidence type="ECO:0000313" key="2">
    <source>
        <dbReference type="Proteomes" id="UP000000230"/>
    </source>
</evidence>
<dbReference type="Proteomes" id="UP000000230">
    <property type="component" value="Chromosome"/>
</dbReference>
<protein>
    <submittedName>
        <fullName evidence="1">Phage head-tail adaptor, putative</fullName>
    </submittedName>
</protein>
<dbReference type="InterPro" id="IPR038666">
    <property type="entry name" value="SSP1_head-tail_sf"/>
</dbReference>
<dbReference type="EMBL" id="CP000653">
    <property type="protein sequence ID" value="ABP60905.1"/>
    <property type="molecule type" value="Genomic_DNA"/>
</dbReference>
<dbReference type="Pfam" id="PF05521">
    <property type="entry name" value="Phage_HCP"/>
    <property type="match status" value="1"/>
</dbReference>
<evidence type="ECO:0000313" key="1">
    <source>
        <dbReference type="EMBL" id="ABP60905.1"/>
    </source>
</evidence>
<dbReference type="AlphaFoldDB" id="A0A9J9GGP6"/>
<organism evidence="1 2">
    <name type="scientific">Enterobacter sp. (strain 638)</name>
    <dbReference type="NCBI Taxonomy" id="399742"/>
    <lineage>
        <taxon>Bacteria</taxon>
        <taxon>Pseudomonadati</taxon>
        <taxon>Pseudomonadota</taxon>
        <taxon>Gammaproteobacteria</taxon>
        <taxon>Enterobacterales</taxon>
        <taxon>Enterobacteriaceae</taxon>
        <taxon>Enterobacter</taxon>
    </lineage>
</organism>
<proteinExistence type="predicted"/>
<gene>
    <name evidence="1" type="ordered locus">Ent638_2233</name>
</gene>
<name>A0A9J9GGP6_ENT38</name>
<accession>A0A9J9GGP6</accession>
<dbReference type="Gene3D" id="2.40.10.270">
    <property type="entry name" value="Bacteriophage SPP1 head-tail adaptor protein"/>
    <property type="match status" value="1"/>
</dbReference>
<keyword evidence="2" id="KW-1185">Reference proteome</keyword>
<dbReference type="KEGG" id="ent:Ent638_2233"/>
<dbReference type="OrthoDB" id="8640229at2"/>
<dbReference type="RefSeq" id="WP_012017620.1">
    <property type="nucleotide sequence ID" value="NC_009436.1"/>
</dbReference>